<dbReference type="Proteomes" id="UP000799754">
    <property type="component" value="Unassembled WGS sequence"/>
</dbReference>
<dbReference type="EMBL" id="MU006718">
    <property type="protein sequence ID" value="KAF2626985.1"/>
    <property type="molecule type" value="Genomic_DNA"/>
</dbReference>
<accession>A0ACB6RYC5</accession>
<comment type="caution">
    <text evidence="1">The sequence shown here is derived from an EMBL/GenBank/DDBJ whole genome shotgun (WGS) entry which is preliminary data.</text>
</comment>
<evidence type="ECO:0000313" key="2">
    <source>
        <dbReference type="Proteomes" id="UP000799754"/>
    </source>
</evidence>
<evidence type="ECO:0000313" key="1">
    <source>
        <dbReference type="EMBL" id="KAF2626985.1"/>
    </source>
</evidence>
<reference evidence="1" key="1">
    <citation type="journal article" date="2020" name="Stud. Mycol.">
        <title>101 Dothideomycetes genomes: a test case for predicting lifestyles and emergence of pathogens.</title>
        <authorList>
            <person name="Haridas S."/>
            <person name="Albert R."/>
            <person name="Binder M."/>
            <person name="Bloem J."/>
            <person name="Labutti K."/>
            <person name="Salamov A."/>
            <person name="Andreopoulos B."/>
            <person name="Baker S."/>
            <person name="Barry K."/>
            <person name="Bills G."/>
            <person name="Bluhm B."/>
            <person name="Cannon C."/>
            <person name="Castanera R."/>
            <person name="Culley D."/>
            <person name="Daum C."/>
            <person name="Ezra D."/>
            <person name="Gonzalez J."/>
            <person name="Henrissat B."/>
            <person name="Kuo A."/>
            <person name="Liang C."/>
            <person name="Lipzen A."/>
            <person name="Lutzoni F."/>
            <person name="Magnuson J."/>
            <person name="Mondo S."/>
            <person name="Nolan M."/>
            <person name="Ohm R."/>
            <person name="Pangilinan J."/>
            <person name="Park H.-J."/>
            <person name="Ramirez L."/>
            <person name="Alfaro M."/>
            <person name="Sun H."/>
            <person name="Tritt A."/>
            <person name="Yoshinaga Y."/>
            <person name="Zwiers L.-H."/>
            <person name="Turgeon B."/>
            <person name="Goodwin S."/>
            <person name="Spatafora J."/>
            <person name="Crous P."/>
            <person name="Grigoriev I."/>
        </authorList>
    </citation>
    <scope>NUCLEOTIDE SEQUENCE</scope>
    <source>
        <strain evidence="1">CBS 525.71</strain>
    </source>
</reference>
<gene>
    <name evidence="1" type="ORF">BU25DRAFT_421903</name>
</gene>
<keyword evidence="2" id="KW-1185">Reference proteome</keyword>
<sequence length="236" mass="26292">MHHTLSFVLLALGGLAAAADNSTQRCSDQPQIYFCAAQHRRDIFYVSNRLLNIKTGNLTFDQFKVAYAMAQHWTDRGSVLRRILQGHDTIHQQLHPGRTVDARCKVRLAFTDRIFLISHSSRASYPIFLSNGCPENFAGNINLKYSTLPFWNYGSTIGSGIATRPRGLTNTPPDYEPAVANTSELQQVVVGNDTLALRNCRLQAEPARKLPKIPSVPYLCLTGEASVHATRDHCVR</sequence>
<protein>
    <submittedName>
        <fullName evidence="1">Uncharacterized protein</fullName>
    </submittedName>
</protein>
<name>A0ACB6RYC5_9PLEO</name>
<organism evidence="1 2">
    <name type="scientific">Macroventuria anomochaeta</name>
    <dbReference type="NCBI Taxonomy" id="301207"/>
    <lineage>
        <taxon>Eukaryota</taxon>
        <taxon>Fungi</taxon>
        <taxon>Dikarya</taxon>
        <taxon>Ascomycota</taxon>
        <taxon>Pezizomycotina</taxon>
        <taxon>Dothideomycetes</taxon>
        <taxon>Pleosporomycetidae</taxon>
        <taxon>Pleosporales</taxon>
        <taxon>Pleosporineae</taxon>
        <taxon>Didymellaceae</taxon>
        <taxon>Macroventuria</taxon>
    </lineage>
</organism>
<proteinExistence type="predicted"/>